<dbReference type="GO" id="GO:0070737">
    <property type="term" value="F:protein-glycine ligase activity, elongating"/>
    <property type="evidence" value="ECO:0007669"/>
    <property type="project" value="TreeGrafter"/>
</dbReference>
<dbReference type="InterPro" id="IPR027752">
    <property type="entry name" value="TTLL10"/>
</dbReference>
<feature type="compositionally biased region" description="Basic and acidic residues" evidence="1">
    <location>
        <begin position="1"/>
        <end position="10"/>
    </location>
</feature>
<dbReference type="Pfam" id="PF03133">
    <property type="entry name" value="TTL"/>
    <property type="match status" value="1"/>
</dbReference>
<evidence type="ECO:0000256" key="1">
    <source>
        <dbReference type="SAM" id="MobiDB-lite"/>
    </source>
</evidence>
<dbReference type="InterPro" id="IPR004344">
    <property type="entry name" value="TTL/TTLL_fam"/>
</dbReference>
<dbReference type="EMBL" id="CAJHNH020008485">
    <property type="protein sequence ID" value="CAG5136059.1"/>
    <property type="molecule type" value="Genomic_DNA"/>
</dbReference>
<evidence type="ECO:0000313" key="2">
    <source>
        <dbReference type="EMBL" id="CAG5136059.1"/>
    </source>
</evidence>
<dbReference type="Gene3D" id="3.30.470.20">
    <property type="entry name" value="ATP-grasp fold, B domain"/>
    <property type="match status" value="1"/>
</dbReference>
<protein>
    <submittedName>
        <fullName evidence="2">Uncharacterized protein</fullName>
    </submittedName>
</protein>
<accession>A0A8S4A2X5</accession>
<name>A0A8S4A2X5_9EUPU</name>
<keyword evidence="3" id="KW-1185">Reference proteome</keyword>
<organism evidence="2 3">
    <name type="scientific">Candidula unifasciata</name>
    <dbReference type="NCBI Taxonomy" id="100452"/>
    <lineage>
        <taxon>Eukaryota</taxon>
        <taxon>Metazoa</taxon>
        <taxon>Spiralia</taxon>
        <taxon>Lophotrochozoa</taxon>
        <taxon>Mollusca</taxon>
        <taxon>Gastropoda</taxon>
        <taxon>Heterobranchia</taxon>
        <taxon>Euthyneura</taxon>
        <taxon>Panpulmonata</taxon>
        <taxon>Eupulmonata</taxon>
        <taxon>Stylommatophora</taxon>
        <taxon>Helicina</taxon>
        <taxon>Helicoidea</taxon>
        <taxon>Geomitridae</taxon>
        <taxon>Candidula</taxon>
    </lineage>
</organism>
<gene>
    <name evidence="2" type="ORF">CUNI_LOCUS21617</name>
</gene>
<dbReference type="SUPFAM" id="SSF56059">
    <property type="entry name" value="Glutathione synthetase ATP-binding domain-like"/>
    <property type="match status" value="1"/>
</dbReference>
<feature type="region of interest" description="Disordered" evidence="1">
    <location>
        <begin position="1"/>
        <end position="52"/>
    </location>
</feature>
<dbReference type="PANTHER" id="PTHR46810">
    <property type="entry name" value="INACTIVE POLYGLYCYLASE TTLL10"/>
    <property type="match status" value="1"/>
</dbReference>
<dbReference type="Proteomes" id="UP000678393">
    <property type="component" value="Unassembled WGS sequence"/>
</dbReference>
<sequence length="342" mass="39076">MKQETLRWEVSKPTSNQPPATNNMNAPPQADTEVAGASKDKPDSKKKRGRSLKLPQCCVPATVPPVFFVGGGNGVALVEGPLLSLGWKRTTDKQDEKFKLKWAEGRNSINYNTFREGEQLVNHIPNSKLLTNKLGLLCSLQEYERVTLLTKGRLPKMKMADFVPETYKLDERVDREKFLAEYKDGETWICKPVGMNQGKGIFLLRSRDEINQVINERDAKLTSLAATPKVPMMRIVQRYLGDPLLLEGRKFDIRSYLLIASTVPFLVVYHKGYVRLSCQKYHQSDTNLTTHLTNQYIQKKDPSYEETKEDTVWTMDRLNQYVNEQVAPEKGLEADWVYTTLT</sequence>
<feature type="non-terminal residue" evidence="2">
    <location>
        <position position="1"/>
    </location>
</feature>
<evidence type="ECO:0000313" key="3">
    <source>
        <dbReference type="Proteomes" id="UP000678393"/>
    </source>
</evidence>
<proteinExistence type="predicted"/>
<reference evidence="2" key="1">
    <citation type="submission" date="2021-04" db="EMBL/GenBank/DDBJ databases">
        <authorList>
            <consortium name="Molecular Ecology Group"/>
        </authorList>
    </citation>
    <scope>NUCLEOTIDE SEQUENCE</scope>
</reference>
<feature type="compositionally biased region" description="Polar residues" evidence="1">
    <location>
        <begin position="12"/>
        <end position="26"/>
    </location>
</feature>
<comment type="caution">
    <text evidence="2">The sequence shown here is derived from an EMBL/GenBank/DDBJ whole genome shotgun (WGS) entry which is preliminary data.</text>
</comment>
<dbReference type="PANTHER" id="PTHR46810:SF1">
    <property type="entry name" value="INACTIVE POLYGLYCYLASE TTLL10"/>
    <property type="match status" value="1"/>
</dbReference>
<dbReference type="OrthoDB" id="202825at2759"/>
<dbReference type="PROSITE" id="PS51221">
    <property type="entry name" value="TTL"/>
    <property type="match status" value="1"/>
</dbReference>
<dbReference type="AlphaFoldDB" id="A0A8S4A2X5"/>